<protein>
    <submittedName>
        <fullName evidence="1">Uncharacterized protein</fullName>
    </submittedName>
</protein>
<comment type="caution">
    <text evidence="1">The sequence shown here is derived from an EMBL/GenBank/DDBJ whole genome shotgun (WGS) entry which is preliminary data.</text>
</comment>
<gene>
    <name evidence="1" type="ORF">JL09_g5919</name>
</gene>
<organism evidence="1 2">
    <name type="scientific">Pichia kudriavzevii</name>
    <name type="common">Yeast</name>
    <name type="synonym">Issatchenkia orientalis</name>
    <dbReference type="NCBI Taxonomy" id="4909"/>
    <lineage>
        <taxon>Eukaryota</taxon>
        <taxon>Fungi</taxon>
        <taxon>Dikarya</taxon>
        <taxon>Ascomycota</taxon>
        <taxon>Saccharomycotina</taxon>
        <taxon>Pichiomycetes</taxon>
        <taxon>Pichiales</taxon>
        <taxon>Pichiaceae</taxon>
        <taxon>Pichia</taxon>
    </lineage>
</organism>
<dbReference type="EMBL" id="JQFK01001140">
    <property type="protein sequence ID" value="KGK34932.1"/>
    <property type="molecule type" value="Genomic_DNA"/>
</dbReference>
<dbReference type="Proteomes" id="UP000029867">
    <property type="component" value="Unassembled WGS sequence"/>
</dbReference>
<name>A0A099NSQ8_PICKU</name>
<accession>A0A099NSQ8</accession>
<reference evidence="2" key="1">
    <citation type="journal article" date="2014" name="Microb. Cell Fact.">
        <title>Exploiting Issatchenkia orientalis SD108 for succinic acid production.</title>
        <authorList>
            <person name="Xiao H."/>
            <person name="Shao Z."/>
            <person name="Jiang Y."/>
            <person name="Dole S."/>
            <person name="Zhao H."/>
        </authorList>
    </citation>
    <scope>NUCLEOTIDE SEQUENCE [LARGE SCALE GENOMIC DNA]</scope>
    <source>
        <strain evidence="2">SD108</strain>
    </source>
</reference>
<sequence length="12" mass="1289">MPVAYFGGKTAF</sequence>
<proteinExistence type="predicted"/>
<dbReference type="HOGENOM" id="CLU_3436839_0_0_1"/>
<evidence type="ECO:0000313" key="2">
    <source>
        <dbReference type="Proteomes" id="UP000029867"/>
    </source>
</evidence>
<evidence type="ECO:0000313" key="1">
    <source>
        <dbReference type="EMBL" id="KGK34932.1"/>
    </source>
</evidence>